<accession>A0A1E5XMG3</accession>
<evidence type="ECO:0000313" key="2">
    <source>
        <dbReference type="Proteomes" id="UP000095463"/>
    </source>
</evidence>
<evidence type="ECO:0000313" key="1">
    <source>
        <dbReference type="EMBL" id="OEO29782.1"/>
    </source>
</evidence>
<comment type="caution">
    <text evidence="1">The sequence shown here is derived from an EMBL/GenBank/DDBJ whole genome shotgun (WGS) entry which is preliminary data.</text>
</comment>
<dbReference type="PIRSF" id="PIRSF018008">
    <property type="entry name" value="UCP018008"/>
    <property type="match status" value="1"/>
</dbReference>
<gene>
    <name evidence="1" type="ORF">VW23_001670</name>
</gene>
<protein>
    <submittedName>
        <fullName evidence="1">DUF429 domain-containing protein</fullName>
    </submittedName>
</protein>
<dbReference type="InterPro" id="IPR008306">
    <property type="entry name" value="UCP018008"/>
</dbReference>
<sequence length="268" mass="28671">MRTSVVGFDSAWTDKATAPGAVCAIRRLPDGLIFEPPRLVTFAQALAFVRAEQVMAEHVLVALDQPTIVPNAAGSRPVDKIAGSLVSWIGGGVQPANRSKIGMFDDAAPVWRFKAELAAVEDPEGARRAASGLYLIEVFPALALPSLVPAHCGRKLGAKYNPARRQTFRLDHWSGVLTFVAEFGLAHGIGGLTGWAEAHRSIAVPRKADQDLLDSVLCAIVGHLWLFDKRDRLLMIGDVAAGYMITPAVGEAGHRLIAAARKRGVSAR</sequence>
<name>A0A1E5XMG3_9HYPH</name>
<dbReference type="Pfam" id="PF04250">
    <property type="entry name" value="DUF429"/>
    <property type="match status" value="1"/>
</dbReference>
<reference evidence="1 2" key="1">
    <citation type="journal article" date="2015" name="Genome Announc.">
        <title>Genome Assemblies of Three Soil-Associated Devosia species: D. insulae, D. limi, and D. soli.</title>
        <authorList>
            <person name="Hassan Y.I."/>
            <person name="Lepp D."/>
            <person name="Zhou T."/>
        </authorList>
    </citation>
    <scope>NUCLEOTIDE SEQUENCE [LARGE SCALE GENOMIC DNA]</scope>
    <source>
        <strain evidence="1 2">DS-56</strain>
    </source>
</reference>
<dbReference type="AlphaFoldDB" id="A0A1E5XMG3"/>
<keyword evidence="2" id="KW-1185">Reference proteome</keyword>
<organism evidence="1 2">
    <name type="scientific">Devosia insulae DS-56</name>
    <dbReference type="NCBI Taxonomy" id="1116389"/>
    <lineage>
        <taxon>Bacteria</taxon>
        <taxon>Pseudomonadati</taxon>
        <taxon>Pseudomonadota</taxon>
        <taxon>Alphaproteobacteria</taxon>
        <taxon>Hyphomicrobiales</taxon>
        <taxon>Devosiaceae</taxon>
        <taxon>Devosia</taxon>
    </lineage>
</organism>
<proteinExistence type="predicted"/>
<dbReference type="EMBL" id="LAJE02000257">
    <property type="protein sequence ID" value="OEO29782.1"/>
    <property type="molecule type" value="Genomic_DNA"/>
</dbReference>
<dbReference type="Proteomes" id="UP000095463">
    <property type="component" value="Unassembled WGS sequence"/>
</dbReference>
<dbReference type="RefSeq" id="WP_069910968.1">
    <property type="nucleotide sequence ID" value="NZ_LAJE02000257.1"/>
</dbReference>
<dbReference type="InterPro" id="IPR007362">
    <property type="entry name" value="DUF429"/>
</dbReference>